<dbReference type="Gene3D" id="3.40.640.10">
    <property type="entry name" value="Type I PLP-dependent aspartate aminotransferase-like (Major domain)"/>
    <property type="match status" value="1"/>
</dbReference>
<dbReference type="Proteomes" id="UP000629468">
    <property type="component" value="Unassembled WGS sequence"/>
</dbReference>
<keyword evidence="7" id="KW-0663">Pyridoxal phosphate</keyword>
<keyword evidence="6" id="KW-0808">Transferase</keyword>
<feature type="domain" description="Aminotransferase class I/classII large" evidence="11">
    <location>
        <begin position="130"/>
        <end position="522"/>
    </location>
</feature>
<evidence type="ECO:0000256" key="4">
    <source>
        <dbReference type="ARBA" id="ARBA00008392"/>
    </source>
</evidence>
<sequence length="536" mass="58580">MNTTSTTLEPALEFLARTLTTAEAVFNKLPGSAVIQRYVKSSHQNDPGRTILELILLIFAIRTLLQSRTRADKNYISFSDKEVDELVDEWTPEPLGQALSPQEQADLAAVPVISGPNGPRPKIASTGKTAVNLASFNFTGLSGSEEIKERAVEILRKYGLGSCGPPGFYGTLDVHMQLERDIADFLGTEASILYSQGFSTISSVIPAFCKRGDIIVADRGVNFAIQKGIQISRSTVRWFDHNDLKSLEEVLESVEKERKKRRGPLTRRFIVTEGVFEKDGAMVDLPKLIDIKFKHKYRLVLDESISFGTVGRTGRGLTELYNVPASKVDMLVGSVANGLNSCGGFCAGSQIVVNHQRINGLSFVFSASMPALLSVAASEGINILRNTPSILATLHENIQVTHAILDRVDCISIPSHPASPIIHIYIKNSKSSLHPSAAITMPVSNKPSNPTSILPKDAASWDWDIPTEEKLLQDVVDEALAQGVLVTKARRLRGQEMVEARPSIRLALTSALTKKETEKAVNVVKHALVKVLGKRR</sequence>
<evidence type="ECO:0000256" key="5">
    <source>
        <dbReference type="ARBA" id="ARBA00013220"/>
    </source>
</evidence>
<evidence type="ECO:0000256" key="8">
    <source>
        <dbReference type="ARBA" id="ARBA00022919"/>
    </source>
</evidence>
<organism evidence="12 13">
    <name type="scientific">Agaricus bisporus var. burnettii</name>
    <dbReference type="NCBI Taxonomy" id="192524"/>
    <lineage>
        <taxon>Eukaryota</taxon>
        <taxon>Fungi</taxon>
        <taxon>Dikarya</taxon>
        <taxon>Basidiomycota</taxon>
        <taxon>Agaricomycotina</taxon>
        <taxon>Agaricomycetes</taxon>
        <taxon>Agaricomycetidae</taxon>
        <taxon>Agaricales</taxon>
        <taxon>Agaricineae</taxon>
        <taxon>Agaricaceae</taxon>
        <taxon>Agaricus</taxon>
    </lineage>
</organism>
<dbReference type="PANTHER" id="PTHR13693:SF2">
    <property type="entry name" value="SERINE PALMITOYLTRANSFERASE 1"/>
    <property type="match status" value="1"/>
</dbReference>
<proteinExistence type="inferred from homology"/>
<keyword evidence="9" id="KW-0443">Lipid metabolism</keyword>
<comment type="cofactor">
    <cofactor evidence="1">
        <name>pyridoxal 5'-phosphate</name>
        <dbReference type="ChEBI" id="CHEBI:597326"/>
    </cofactor>
</comment>
<dbReference type="EMBL" id="JABXXO010000012">
    <property type="protein sequence ID" value="KAF7762079.1"/>
    <property type="molecule type" value="Genomic_DNA"/>
</dbReference>
<dbReference type="InterPro" id="IPR050087">
    <property type="entry name" value="AON_synthase_class-II"/>
</dbReference>
<dbReference type="Pfam" id="PF00155">
    <property type="entry name" value="Aminotran_1_2"/>
    <property type="match status" value="1"/>
</dbReference>
<evidence type="ECO:0000256" key="7">
    <source>
        <dbReference type="ARBA" id="ARBA00022898"/>
    </source>
</evidence>
<evidence type="ECO:0000256" key="9">
    <source>
        <dbReference type="ARBA" id="ARBA00023098"/>
    </source>
</evidence>
<gene>
    <name evidence="12" type="ORF">Agabi119p4_8672</name>
</gene>
<dbReference type="GO" id="GO:0016020">
    <property type="term" value="C:membrane"/>
    <property type="evidence" value="ECO:0007669"/>
    <property type="project" value="GOC"/>
</dbReference>
<dbReference type="EC" id="2.3.1.50" evidence="5"/>
<evidence type="ECO:0000256" key="2">
    <source>
        <dbReference type="ARBA" id="ARBA00004760"/>
    </source>
</evidence>
<keyword evidence="8" id="KW-0746">Sphingolipid metabolism</keyword>
<dbReference type="Gene3D" id="3.90.1150.10">
    <property type="entry name" value="Aspartate Aminotransferase, domain 1"/>
    <property type="match status" value="1"/>
</dbReference>
<evidence type="ECO:0000256" key="10">
    <source>
        <dbReference type="ARBA" id="ARBA00023315"/>
    </source>
</evidence>
<evidence type="ECO:0000256" key="1">
    <source>
        <dbReference type="ARBA" id="ARBA00001933"/>
    </source>
</evidence>
<dbReference type="SUPFAM" id="SSF53383">
    <property type="entry name" value="PLP-dependent transferases"/>
    <property type="match status" value="1"/>
</dbReference>
<comment type="pathway">
    <text evidence="3">Sphingolipid metabolism.</text>
</comment>
<dbReference type="AlphaFoldDB" id="A0A8H7C5T2"/>
<dbReference type="GO" id="GO:0046513">
    <property type="term" value="P:ceramide biosynthetic process"/>
    <property type="evidence" value="ECO:0007669"/>
    <property type="project" value="TreeGrafter"/>
</dbReference>
<reference evidence="12 13" key="1">
    <citation type="journal article" name="Sci. Rep.">
        <title>Telomere-to-telomere assembled and centromere annotated genomes of the two main subspecies of the button mushroom Agaricus bisporus reveal especially polymorphic chromosome ends.</title>
        <authorList>
            <person name="Sonnenberg A.S.M."/>
            <person name="Sedaghat-Telgerd N."/>
            <person name="Lavrijssen B."/>
            <person name="Ohm R.A."/>
            <person name="Hendrickx P.M."/>
            <person name="Scholtmeijer K."/>
            <person name="Baars J.J.P."/>
            <person name="van Peer A."/>
        </authorList>
    </citation>
    <scope>NUCLEOTIDE SEQUENCE [LARGE SCALE GENOMIC DNA]</scope>
    <source>
        <strain evidence="12 13">H119_p4</strain>
    </source>
</reference>
<evidence type="ECO:0000259" key="11">
    <source>
        <dbReference type="Pfam" id="PF00155"/>
    </source>
</evidence>
<dbReference type="GO" id="GO:0005783">
    <property type="term" value="C:endoplasmic reticulum"/>
    <property type="evidence" value="ECO:0007669"/>
    <property type="project" value="TreeGrafter"/>
</dbReference>
<evidence type="ECO:0000313" key="12">
    <source>
        <dbReference type="EMBL" id="KAF7762079.1"/>
    </source>
</evidence>
<dbReference type="GO" id="GO:0030170">
    <property type="term" value="F:pyridoxal phosphate binding"/>
    <property type="evidence" value="ECO:0007669"/>
    <property type="project" value="InterPro"/>
</dbReference>
<evidence type="ECO:0000256" key="3">
    <source>
        <dbReference type="ARBA" id="ARBA00004991"/>
    </source>
</evidence>
<accession>A0A8H7C5T2</accession>
<dbReference type="InterPro" id="IPR015422">
    <property type="entry name" value="PyrdxlP-dep_Trfase_small"/>
</dbReference>
<keyword evidence="10" id="KW-0012">Acyltransferase</keyword>
<evidence type="ECO:0000256" key="6">
    <source>
        <dbReference type="ARBA" id="ARBA00022679"/>
    </source>
</evidence>
<dbReference type="PANTHER" id="PTHR13693">
    <property type="entry name" value="CLASS II AMINOTRANSFERASE/8-AMINO-7-OXONONANOATE SYNTHASE"/>
    <property type="match status" value="1"/>
</dbReference>
<comment type="pathway">
    <text evidence="2">Lipid metabolism; sphingolipid metabolism.</text>
</comment>
<name>A0A8H7C5T2_AGABI</name>
<dbReference type="GO" id="GO:0046512">
    <property type="term" value="P:sphingosine biosynthetic process"/>
    <property type="evidence" value="ECO:0007669"/>
    <property type="project" value="TreeGrafter"/>
</dbReference>
<comment type="caution">
    <text evidence="12">The sequence shown here is derived from an EMBL/GenBank/DDBJ whole genome shotgun (WGS) entry which is preliminary data.</text>
</comment>
<dbReference type="InterPro" id="IPR015424">
    <property type="entry name" value="PyrdxlP-dep_Trfase"/>
</dbReference>
<comment type="similarity">
    <text evidence="4">Belongs to the class-II pyridoxal-phosphate-dependent aminotransferase family.</text>
</comment>
<dbReference type="InterPro" id="IPR004839">
    <property type="entry name" value="Aminotransferase_I/II_large"/>
</dbReference>
<protein>
    <recommendedName>
        <fullName evidence="5">serine C-palmitoyltransferase</fullName>
        <ecNumber evidence="5">2.3.1.50</ecNumber>
    </recommendedName>
</protein>
<evidence type="ECO:0000313" key="13">
    <source>
        <dbReference type="Proteomes" id="UP000629468"/>
    </source>
</evidence>
<dbReference type="InterPro" id="IPR015421">
    <property type="entry name" value="PyrdxlP-dep_Trfase_major"/>
</dbReference>
<dbReference type="GO" id="GO:0004758">
    <property type="term" value="F:serine C-palmitoyltransferase activity"/>
    <property type="evidence" value="ECO:0007669"/>
    <property type="project" value="TreeGrafter"/>
</dbReference>